<dbReference type="OrthoDB" id="4138492at2759"/>
<evidence type="ECO:0000313" key="4">
    <source>
        <dbReference type="Proteomes" id="UP000029665"/>
    </source>
</evidence>
<comment type="caution">
    <text evidence="3">The sequence shown here is derived from an EMBL/GenBank/DDBJ whole genome shotgun (WGS) entry which is preliminary data.</text>
</comment>
<dbReference type="GO" id="GO:0005975">
    <property type="term" value="P:carbohydrate metabolic process"/>
    <property type="evidence" value="ECO:0007669"/>
    <property type="project" value="InterPro"/>
</dbReference>
<dbReference type="InterPro" id="IPR012341">
    <property type="entry name" value="6hp_glycosidase-like_sf"/>
</dbReference>
<dbReference type="InterPro" id="IPR008928">
    <property type="entry name" value="6-hairpin_glycosidase_sf"/>
</dbReference>
<evidence type="ECO:0000256" key="1">
    <source>
        <dbReference type="SAM" id="MobiDB-lite"/>
    </source>
</evidence>
<accession>A0A060SC22</accession>
<evidence type="ECO:0000256" key="2">
    <source>
        <dbReference type="SAM" id="SignalP"/>
    </source>
</evidence>
<keyword evidence="4" id="KW-1185">Reference proteome</keyword>
<dbReference type="GO" id="GO:0003824">
    <property type="term" value="F:catalytic activity"/>
    <property type="evidence" value="ECO:0007669"/>
    <property type="project" value="UniProtKB-ARBA"/>
</dbReference>
<evidence type="ECO:0008006" key="5">
    <source>
        <dbReference type="Google" id="ProtNLM"/>
    </source>
</evidence>
<name>A0A060SC22_PYCCI</name>
<dbReference type="STRING" id="5643.A0A060SC22"/>
<dbReference type="Proteomes" id="UP000029665">
    <property type="component" value="Unassembled WGS sequence"/>
</dbReference>
<protein>
    <recommendedName>
        <fullName evidence="5">Glycoside Hydrolase Family 105 protein</fullName>
    </recommendedName>
</protein>
<feature type="non-terminal residue" evidence="3">
    <location>
        <position position="1"/>
    </location>
</feature>
<dbReference type="AlphaFoldDB" id="A0A060SC22"/>
<dbReference type="SUPFAM" id="SSF48208">
    <property type="entry name" value="Six-hairpin glycosidases"/>
    <property type="match status" value="1"/>
</dbReference>
<feature type="compositionally biased region" description="Low complexity" evidence="1">
    <location>
        <begin position="306"/>
        <end position="316"/>
    </location>
</feature>
<feature type="chain" id="PRO_5001587347" description="Glycoside Hydrolase Family 105 protein" evidence="2">
    <location>
        <begin position="28"/>
        <end position="428"/>
    </location>
</feature>
<keyword evidence="2" id="KW-0732">Signal</keyword>
<feature type="compositionally biased region" description="Basic residues" evidence="1">
    <location>
        <begin position="295"/>
        <end position="305"/>
    </location>
</feature>
<dbReference type="PANTHER" id="PTHR41814">
    <property type="entry name" value="EXPRESSED PROTEIN"/>
    <property type="match status" value="1"/>
</dbReference>
<dbReference type="Gene3D" id="1.50.10.10">
    <property type="match status" value="1"/>
</dbReference>
<reference evidence="3" key="1">
    <citation type="submission" date="2014-01" db="EMBL/GenBank/DDBJ databases">
        <title>The genome of the white-rot fungus Pycnoporus cinnabarinus: a basidiomycete model with a versatile arsenal for lignocellulosic biomass breakdown.</title>
        <authorList>
            <person name="Levasseur A."/>
            <person name="Lomascolo A."/>
            <person name="Ruiz-Duenas F.J."/>
            <person name="Uzan E."/>
            <person name="Piumi F."/>
            <person name="Kues U."/>
            <person name="Ram A.F.J."/>
            <person name="Murat C."/>
            <person name="Haon M."/>
            <person name="Benoit I."/>
            <person name="Arfi Y."/>
            <person name="Chevret D."/>
            <person name="Drula E."/>
            <person name="Kwon M.J."/>
            <person name="Gouret P."/>
            <person name="Lesage-Meessen L."/>
            <person name="Lombard V."/>
            <person name="Mariette J."/>
            <person name="Noirot C."/>
            <person name="Park J."/>
            <person name="Patyshakuliyeva A."/>
            <person name="Wieneger R.A.B."/>
            <person name="Wosten H.A.B."/>
            <person name="Martin F."/>
            <person name="Coutinho P.M."/>
            <person name="de Vries R."/>
            <person name="Martinez A.T."/>
            <person name="Klopp C."/>
            <person name="Pontarotti P."/>
            <person name="Henrissat B."/>
            <person name="Record E."/>
        </authorList>
    </citation>
    <scope>NUCLEOTIDE SEQUENCE [LARGE SCALE GENOMIC DNA]</scope>
    <source>
        <strain evidence="3">BRFM137</strain>
    </source>
</reference>
<dbReference type="PANTHER" id="PTHR41814:SF1">
    <property type="entry name" value="CELLULASE"/>
    <property type="match status" value="1"/>
</dbReference>
<dbReference type="HOGENOM" id="CLU_037534_0_0_1"/>
<feature type="region of interest" description="Disordered" evidence="1">
    <location>
        <begin position="295"/>
        <end position="337"/>
    </location>
</feature>
<gene>
    <name evidence="3" type="ORF">BN946_scf184923.g1</name>
</gene>
<dbReference type="EMBL" id="CCBP010000106">
    <property type="protein sequence ID" value="CDO71771.1"/>
    <property type="molecule type" value="Genomic_DNA"/>
</dbReference>
<feature type="compositionally biased region" description="Low complexity" evidence="1">
    <location>
        <begin position="325"/>
        <end position="337"/>
    </location>
</feature>
<organism evidence="3 4">
    <name type="scientific">Pycnoporus cinnabarinus</name>
    <name type="common">Cinnabar-red polypore</name>
    <name type="synonym">Trametes cinnabarina</name>
    <dbReference type="NCBI Taxonomy" id="5643"/>
    <lineage>
        <taxon>Eukaryota</taxon>
        <taxon>Fungi</taxon>
        <taxon>Dikarya</taxon>
        <taxon>Basidiomycota</taxon>
        <taxon>Agaricomycotina</taxon>
        <taxon>Agaricomycetes</taxon>
        <taxon>Polyporales</taxon>
        <taxon>Polyporaceae</taxon>
        <taxon>Trametes</taxon>
    </lineage>
</organism>
<sequence length="428" mass="44749">MMRTGKSLRSWNLILAGGILLASTLRAQTLTDDQLDAVKARLAEGATHSWEIGTRTEALIESDTPTYSVLNNTSLPPPKGQAPSSLDEVISIASSVVQARAKADVQGPQPLMDANGGAAGDPPSIGVAVLLANWTGAGAQDGHDYAGAAQDQLEYLLEKVPKTSDGAISHRQEQVQLQYLVDSDAGGMWKHIVMGQNTDSGHWSTGNGWAAAGMLRVLGTIQNSQYAKNMKKQAKDLSGWVSEIHGGIYPHLRSNGLFGNYADDSSTFDDASSTAILASTVYRLALLAGIHTHLPKPNKAARRSSRQPPALSALPAPRKPPPPRASSATSSAASSASPSATALVGPAMQHFTSDMWLTPVVNPNQFGIQGSKSPEGQAFVVELDAAWRDWAALGSPGANAAVRVRGGQAGELAVLACVGVVLSLLFGL</sequence>
<proteinExistence type="predicted"/>
<evidence type="ECO:0000313" key="3">
    <source>
        <dbReference type="EMBL" id="CDO71771.1"/>
    </source>
</evidence>
<dbReference type="OMA" id="SAWRDWV"/>
<feature type="signal peptide" evidence="2">
    <location>
        <begin position="1"/>
        <end position="27"/>
    </location>
</feature>